<name>A0A7L9RTT8_9PROT</name>
<evidence type="ECO:0000313" key="3">
    <source>
        <dbReference type="EMBL" id="QOL20033.1"/>
    </source>
</evidence>
<accession>A0A7L9RTT8</accession>
<evidence type="ECO:0000313" key="4">
    <source>
        <dbReference type="Proteomes" id="UP000594001"/>
    </source>
</evidence>
<gene>
    <name evidence="3" type="primary">pbpX</name>
    <name evidence="3" type="ORF">CPBP_00810</name>
</gene>
<feature type="signal peptide" evidence="1">
    <location>
        <begin position="1"/>
        <end position="20"/>
    </location>
</feature>
<dbReference type="Gene3D" id="3.40.710.10">
    <property type="entry name" value="DD-peptidase/beta-lactamase superfamily"/>
    <property type="match status" value="1"/>
</dbReference>
<dbReference type="InterPro" id="IPR050491">
    <property type="entry name" value="AmpC-like"/>
</dbReference>
<feature type="domain" description="Beta-lactamase-related" evidence="2">
    <location>
        <begin position="36"/>
        <end position="347"/>
    </location>
</feature>
<evidence type="ECO:0000259" key="2">
    <source>
        <dbReference type="Pfam" id="PF00144"/>
    </source>
</evidence>
<dbReference type="Proteomes" id="UP000594001">
    <property type="component" value="Chromosome"/>
</dbReference>
<protein>
    <submittedName>
        <fullName evidence="3">Penicillin-binding protein PbpX</fullName>
    </submittedName>
</protein>
<dbReference type="Pfam" id="PF00144">
    <property type="entry name" value="Beta-lactamase"/>
    <property type="match status" value="1"/>
</dbReference>
<dbReference type="SUPFAM" id="SSF56601">
    <property type="entry name" value="beta-lactamase/transpeptidase-like"/>
    <property type="match status" value="1"/>
</dbReference>
<dbReference type="PANTHER" id="PTHR46825">
    <property type="entry name" value="D-ALANYL-D-ALANINE-CARBOXYPEPTIDASE/ENDOPEPTIDASE AMPH"/>
    <property type="match status" value="1"/>
</dbReference>
<keyword evidence="4" id="KW-1185">Reference proteome</keyword>
<dbReference type="EMBL" id="CP054719">
    <property type="protein sequence ID" value="QOL20033.1"/>
    <property type="molecule type" value="Genomic_DNA"/>
</dbReference>
<dbReference type="InterPro" id="IPR012338">
    <property type="entry name" value="Beta-lactam/transpept-like"/>
</dbReference>
<dbReference type="InterPro" id="IPR001466">
    <property type="entry name" value="Beta-lactam-related"/>
</dbReference>
<sequence length="365" mass="40615">MRSLFAIVMLMLISSTSAKKFNTTHIILPTVSGKSKIASGLIYVRTGNLTVLEKPFGYADYLEKILFTPTTQIYIGSLKKQFIAAAILKLMSAGRLNLHAPVSSYLKFNTTPTVKDPAWPHSTTLHHLLTHVSEVKTAPQTSNTQPFIDRVYSESLSPRNPLKFTYSSAAYALLELVIENVSGMPAADYITQSFITPLGMKNTSFNGPEIPNRVRQNLANKLCYPYHFLHNRNQVISTYDPNKARLFGVADMISTAEDLCKWNTALHSGKAFNTPPATANCLLQLMRGLYTVDEGGDSYYGYGIKTYVRNSKTIYWHEGLVTGASVYLEYTPETDTHVIIFSNNSGITFNSKTGTYVLEKLNDAF</sequence>
<proteinExistence type="predicted"/>
<organism evidence="3 4">
    <name type="scientific">Candidatus Bodocaedibacter vickermanii</name>
    <dbReference type="NCBI Taxonomy" id="2741701"/>
    <lineage>
        <taxon>Bacteria</taxon>
        <taxon>Pseudomonadati</taxon>
        <taxon>Pseudomonadota</taxon>
        <taxon>Alphaproteobacteria</taxon>
        <taxon>Holosporales</taxon>
        <taxon>Candidatus Paracaedibacteraceae</taxon>
        <taxon>Candidatus Bodocaedibacter</taxon>
    </lineage>
</organism>
<reference evidence="3 4" key="1">
    <citation type="submission" date="2020-06" db="EMBL/GenBank/DDBJ databases">
        <title>The endosymbiont of the kinetoplastid Bodo saltans is a Paracaedibacter-like alpha-proteobacterium possessing a putative toxin-antitoxin system.</title>
        <authorList>
            <person name="Midha S."/>
            <person name="Rigden D.J."/>
            <person name="Siozios S."/>
            <person name="Hurst G.D.D."/>
            <person name="Jackson A.P."/>
        </authorList>
    </citation>
    <scope>NUCLEOTIDE SEQUENCE [LARGE SCALE GENOMIC DNA]</scope>
    <source>
        <strain evidence="3">Lake Konstanz</strain>
    </source>
</reference>
<evidence type="ECO:0000256" key="1">
    <source>
        <dbReference type="SAM" id="SignalP"/>
    </source>
</evidence>
<dbReference type="PANTHER" id="PTHR46825:SF9">
    <property type="entry name" value="BETA-LACTAMASE-RELATED DOMAIN-CONTAINING PROTEIN"/>
    <property type="match status" value="1"/>
</dbReference>
<keyword evidence="1" id="KW-0732">Signal</keyword>
<dbReference type="KEGG" id="pbal:CPBP_00810"/>
<feature type="chain" id="PRO_5032376338" evidence="1">
    <location>
        <begin position="21"/>
        <end position="365"/>
    </location>
</feature>
<dbReference type="AlphaFoldDB" id="A0A7L9RTT8"/>